<comment type="function">
    <text evidence="3">Required for formate dehydrogenase (FDH) activity. Acts as a sulfur carrier protein that transfers sulfur from IscS to the molybdenum cofactor prior to its insertion into FDH.</text>
</comment>
<dbReference type="PIRSF" id="PIRSF015626">
    <property type="entry name" value="FdhD"/>
    <property type="match status" value="1"/>
</dbReference>
<dbReference type="GO" id="GO:0005737">
    <property type="term" value="C:cytoplasm"/>
    <property type="evidence" value="ECO:0007669"/>
    <property type="project" value="UniProtKB-SubCell"/>
</dbReference>
<protein>
    <recommendedName>
        <fullName evidence="3">Sulfur carrier protein FdhD</fullName>
    </recommendedName>
</protein>
<dbReference type="EMBL" id="LR778301">
    <property type="protein sequence ID" value="CAB1368417.1"/>
    <property type="molecule type" value="Genomic_DNA"/>
</dbReference>
<comment type="similarity">
    <text evidence="3">Belongs to the FdhD family.</text>
</comment>
<dbReference type="InterPro" id="IPR003786">
    <property type="entry name" value="FdhD"/>
</dbReference>
<dbReference type="InterPro" id="IPR016193">
    <property type="entry name" value="Cytidine_deaminase-like"/>
</dbReference>
<dbReference type="GO" id="GO:0016783">
    <property type="term" value="F:sulfurtransferase activity"/>
    <property type="evidence" value="ECO:0007669"/>
    <property type="project" value="InterPro"/>
</dbReference>
<dbReference type="NCBIfam" id="TIGR00129">
    <property type="entry name" value="fdhD_narQ"/>
    <property type="match status" value="1"/>
</dbReference>
<dbReference type="Pfam" id="PF02634">
    <property type="entry name" value="FdhD-NarQ"/>
    <property type="match status" value="1"/>
</dbReference>
<gene>
    <name evidence="3 4" type="primary">fdhD</name>
    <name evidence="4" type="ORF">DENOEST_1252</name>
</gene>
<dbReference type="OrthoDB" id="3197277at2"/>
<name>A0A6S6XWD8_9PROT</name>
<dbReference type="Gene3D" id="3.10.20.10">
    <property type="match status" value="1"/>
</dbReference>
<evidence type="ECO:0000313" key="5">
    <source>
        <dbReference type="Proteomes" id="UP000515733"/>
    </source>
</evidence>
<comment type="caution">
    <text evidence="3">Lacks conserved residue(s) required for the propagation of feature annotation.</text>
</comment>
<reference evidence="4 5" key="1">
    <citation type="submission" date="2020-03" db="EMBL/GenBank/DDBJ databases">
        <authorList>
            <consortium name="Genoscope - CEA"/>
            <person name="William W."/>
        </authorList>
    </citation>
    <scope>NUCLEOTIDE SEQUENCE [LARGE SCALE GENOMIC DNA]</scope>
    <source>
        <strain evidence="5">DSM 16959</strain>
    </source>
</reference>
<keyword evidence="1 3" id="KW-0963">Cytoplasm</keyword>
<dbReference type="GO" id="GO:0006777">
    <property type="term" value="P:Mo-molybdopterin cofactor biosynthetic process"/>
    <property type="evidence" value="ECO:0007669"/>
    <property type="project" value="UniProtKB-UniRule"/>
</dbReference>
<evidence type="ECO:0000256" key="2">
    <source>
        <dbReference type="ARBA" id="ARBA00023150"/>
    </source>
</evidence>
<dbReference type="GO" id="GO:0097163">
    <property type="term" value="F:sulfur carrier activity"/>
    <property type="evidence" value="ECO:0007669"/>
    <property type="project" value="UniProtKB-UniRule"/>
</dbReference>
<dbReference type="PANTHER" id="PTHR30592:SF1">
    <property type="entry name" value="SULFUR CARRIER PROTEIN FDHD"/>
    <property type="match status" value="1"/>
</dbReference>
<proteinExistence type="inferred from homology"/>
<feature type="active site" description="Cysteine persulfide intermediate" evidence="3">
    <location>
        <position position="139"/>
    </location>
</feature>
<dbReference type="SUPFAM" id="SSF53927">
    <property type="entry name" value="Cytidine deaminase-like"/>
    <property type="match status" value="1"/>
</dbReference>
<dbReference type="HAMAP" id="MF_00187">
    <property type="entry name" value="FdhD"/>
    <property type="match status" value="1"/>
</dbReference>
<dbReference type="AlphaFoldDB" id="A0A6S6XWD8"/>
<organism evidence="4 5">
    <name type="scientific">Denitratisoma oestradiolicum</name>
    <dbReference type="NCBI Taxonomy" id="311182"/>
    <lineage>
        <taxon>Bacteria</taxon>
        <taxon>Pseudomonadati</taxon>
        <taxon>Pseudomonadota</taxon>
        <taxon>Betaproteobacteria</taxon>
        <taxon>Nitrosomonadales</taxon>
        <taxon>Sterolibacteriaceae</taxon>
        <taxon>Denitratisoma</taxon>
    </lineage>
</organism>
<dbReference type="PANTHER" id="PTHR30592">
    <property type="entry name" value="FORMATE DEHYDROGENASE"/>
    <property type="match status" value="1"/>
</dbReference>
<evidence type="ECO:0000313" key="4">
    <source>
        <dbReference type="EMBL" id="CAB1368417.1"/>
    </source>
</evidence>
<accession>A0A6S6XWD8</accession>
<comment type="subcellular location">
    <subcellularLocation>
        <location evidence="3">Cytoplasm</location>
    </subcellularLocation>
</comment>
<keyword evidence="2 3" id="KW-0501">Molybdenum cofactor biosynthesis</keyword>
<keyword evidence="5" id="KW-1185">Reference proteome</keyword>
<dbReference type="Gene3D" id="3.40.140.10">
    <property type="entry name" value="Cytidine Deaminase, domain 2"/>
    <property type="match status" value="1"/>
</dbReference>
<sequence length="302" mass="32173">MGPVGLPRHGDFGTRAAVAEEISIGADGPVPVDCRVVLEDVLTLDIEGIGTYALMWTPTEDNRQAVGFTIEDGILSDEGVPEALALAAGFAFTEGIVDRLSDIVSMSICPERPDVVRIILAHPEEISVRRRNVVMNSSCGICGGRDQLEETMACAPRVPDSLRMSVADFMSIRDAMQDHQGIFGRTGGAHGAAVFDRDRKVVAVAEDLGRHNALDKVIGYRFLSGLGFDGCGAYISSRVSYEMVAKSVRAGFEVLAAISAPSSMAIDLADRFGITLCGFVRGPGAKVYTHVHRLMDAKSTAG</sequence>
<evidence type="ECO:0000256" key="3">
    <source>
        <dbReference type="HAMAP-Rule" id="MF_00187"/>
    </source>
</evidence>
<dbReference type="Proteomes" id="UP000515733">
    <property type="component" value="Chromosome"/>
</dbReference>
<evidence type="ECO:0000256" key="1">
    <source>
        <dbReference type="ARBA" id="ARBA00022490"/>
    </source>
</evidence>
<dbReference type="RefSeq" id="WP_145771661.1">
    <property type="nucleotide sequence ID" value="NZ_LR778301.1"/>
</dbReference>
<dbReference type="KEGG" id="doe:DENOEST_1252"/>